<dbReference type="Gene3D" id="1.10.1200.10">
    <property type="entry name" value="ACP-like"/>
    <property type="match status" value="5"/>
</dbReference>
<dbReference type="EMBL" id="JARJBC010000024">
    <property type="protein sequence ID" value="MDF3293282.1"/>
    <property type="molecule type" value="Genomic_DNA"/>
</dbReference>
<dbReference type="InterPro" id="IPR006162">
    <property type="entry name" value="Ppantetheine_attach_site"/>
</dbReference>
<dbReference type="InterPro" id="IPR023213">
    <property type="entry name" value="CAT-like_dom_sf"/>
</dbReference>
<dbReference type="CDD" id="cd05930">
    <property type="entry name" value="A_NRPS"/>
    <property type="match status" value="2"/>
</dbReference>
<comment type="caution">
    <text evidence="8">The sequence shown here is derived from an EMBL/GenBank/DDBJ whole genome shotgun (WGS) entry which is preliminary data.</text>
</comment>
<dbReference type="CDD" id="cd19534">
    <property type="entry name" value="E_NRPS"/>
    <property type="match status" value="3"/>
</dbReference>
<dbReference type="Gene3D" id="3.40.50.12780">
    <property type="entry name" value="N-terminal domain of ligase-like"/>
    <property type="match status" value="2"/>
</dbReference>
<dbReference type="SUPFAM" id="SSF47336">
    <property type="entry name" value="ACP-like"/>
    <property type="match status" value="5"/>
</dbReference>
<dbReference type="InterPro" id="IPR025110">
    <property type="entry name" value="AMP-bd_C"/>
</dbReference>
<dbReference type="InterPro" id="IPR045851">
    <property type="entry name" value="AMP-bd_C_sf"/>
</dbReference>
<dbReference type="PANTHER" id="PTHR45527">
    <property type="entry name" value="NONRIBOSOMAL PEPTIDE SYNTHETASE"/>
    <property type="match status" value="1"/>
</dbReference>
<dbReference type="InterPro" id="IPR020806">
    <property type="entry name" value="PKS_PP-bd"/>
</dbReference>
<dbReference type="CDD" id="cd19531">
    <property type="entry name" value="LCL_NRPS-like"/>
    <property type="match status" value="3"/>
</dbReference>
<feature type="domain" description="Carrier" evidence="7">
    <location>
        <begin position="3594"/>
        <end position="3668"/>
    </location>
</feature>
<evidence type="ECO:0000256" key="6">
    <source>
        <dbReference type="SAM" id="MobiDB-lite"/>
    </source>
</evidence>
<dbReference type="SMART" id="SM01294">
    <property type="entry name" value="PKS_PP_betabranch"/>
    <property type="match status" value="1"/>
</dbReference>
<dbReference type="Gene3D" id="3.30.559.30">
    <property type="entry name" value="Nonribosomal peptide synthetase, condensation domain"/>
    <property type="match status" value="8"/>
</dbReference>
<dbReference type="Pfam" id="PF00550">
    <property type="entry name" value="PP-binding"/>
    <property type="match status" value="5"/>
</dbReference>
<dbReference type="CDD" id="cd17652">
    <property type="entry name" value="A_NRPS_CmdD_like"/>
    <property type="match status" value="1"/>
</dbReference>
<keyword evidence="3" id="KW-0597">Phosphoprotein</keyword>
<evidence type="ECO:0000313" key="9">
    <source>
        <dbReference type="Proteomes" id="UP001216579"/>
    </source>
</evidence>
<feature type="region of interest" description="Disordered" evidence="6">
    <location>
        <begin position="6108"/>
        <end position="6134"/>
    </location>
</feature>
<dbReference type="InterPro" id="IPR042099">
    <property type="entry name" value="ANL_N_sf"/>
</dbReference>
<dbReference type="Pfam" id="PF00668">
    <property type="entry name" value="Condensation"/>
    <property type="match status" value="8"/>
</dbReference>
<dbReference type="NCBIfam" id="NF004282">
    <property type="entry name" value="PRK05691.1"/>
    <property type="match status" value="5"/>
</dbReference>
<reference evidence="8 9" key="1">
    <citation type="submission" date="2023-03" db="EMBL/GenBank/DDBJ databases">
        <title>Draft genome sequence of Streptomyces sp. RB6PN23 isolated from peat swamp forest in Thailand.</title>
        <authorList>
            <person name="Klaysubun C."/>
            <person name="Duangmal K."/>
        </authorList>
    </citation>
    <scope>NUCLEOTIDE SEQUENCE [LARGE SCALE GENOMIC DNA]</scope>
    <source>
        <strain evidence="8 9">RB6PN23</strain>
    </source>
</reference>
<dbReference type="PROSITE" id="PS50075">
    <property type="entry name" value="CARRIER"/>
    <property type="match status" value="5"/>
</dbReference>
<dbReference type="Proteomes" id="UP001216579">
    <property type="component" value="Unassembled WGS sequence"/>
</dbReference>
<feature type="domain" description="Carrier" evidence="7">
    <location>
        <begin position="1003"/>
        <end position="1077"/>
    </location>
</feature>
<dbReference type="NCBIfam" id="NF003417">
    <property type="entry name" value="PRK04813.1"/>
    <property type="match status" value="5"/>
</dbReference>
<proteinExistence type="predicted"/>
<evidence type="ECO:0000256" key="2">
    <source>
        <dbReference type="ARBA" id="ARBA00022450"/>
    </source>
</evidence>
<keyword evidence="2" id="KW-0596">Phosphopantetheine</keyword>
<sequence length="6661" mass="718500">MTSSKRNRAEALPADLQEELRRRLAGRVGTPGAAARQRIPRADRTRPLPLSFAQQRLWFLDQLRPGDARYNSAVALRLTGSLDRAALSRAIDLVVERHEALRTTFDESDGRPVQTVHPAGPVPLPVRDLGAPNERPQGPDALETALLQEYSRPFDLRTGPLLRALLLREHPTSHVLLLTAHHIVTDGWSMGVALEELCTAYDALARGAQPRLAAVATQYPDFAVWQREQLSGPPLERQLAYWSEKLSGAVPPELPLDRPRRGEESGAGAVHTFTVPADTTARLRRLAAEQHTTLFTALVAACQGLLARWSGQDDITVGSLTPGRSRTDLERAVGFFANTVVLRTPVETTGTFRDLLAAAADTVNDAFAHGDTPFERLVEAVGAPREAGRNPLFDVMVLLHPEPPAAPAPEGLAATPVTVPRQAATFDLSVEFVPDGEGLTGLLEYRTDLLDAATVSRMADQLLRTLAGVAAHPDRPLGALPLLSARDVRRVTEEWNDTARPVPGTTYPELFARQAARTPHATALVAGGERLDYAGLNARANRLAHHLIALGAGPERLVALRLPRGADMLVAILAVWKAGAGYLPLDPALPEDRVRFLLDDARPALLLDEAVLRSVPGTVPDTDPCDADRLAPLDPHHTAYVIYTSGSTGRPKGVAVPHRGLTNLLAAHRAGFVAEAGGGPLRVALTASFSFDTSVEGVLLMADGHPLHLVDETTRLDPAALVEYVVEHSIDFLDLTPSYLRQLLPAGLLTDPRHHPRVLMLGGEAVGPGLWRELARHRDVAAYNFYGPTECTVDALACRIEGDGRPLVGRPLPNVRAYVLDARRQPVPPGVGGELYLAGEQVARGYAGRPGLTAARFVADPYGPPGGRMYRTGDLARWTADGRLDYLGRADDQVKVRGHRIEPGEVEAALLDLPGIAAAAVVAVPDAHGHLRLAAYLVPAAGAARPVASELRAACRRVLPDHMVPASFTALDALPLTTSGKLDRRALPAPDLDAAPREREFLAARTPAEETLAGIWSEVLGVARVGVNDNFFELGGDSILSIQVVSRARAAGLHLTSRDVFRHQSVADLAAAAARRTAEATAPRRPHDEGRAPLTPVQEWFFATHGPLRHFSMSMLLDLPYDLDEQALQRALAAVAGRHPALRTRFTPTGDTWEQRPGATSANGLLARHDLSALAAADLPAARAEAADAARAALDPAAGVVLRAALLLPPEGERPQLFLTAHHLVVDSVSWRILLTDLERAYQQVAAGEPVDLEPATTPFTQWAAYLARRVRDGDLDEDLPYWTREVATARPPLPVDRAGAPLAGSVRTVRTRVDRATTQALLRRVPAVYRTQVNDVLLSALGRVLADWAGAERVTVALEGHGREDLGGGEPDEGVDVSRTVGWFTTQYPVTLTPAGPSGAPDWGATLKAVKERLRSVPRRGLSYEALARLGSPDPAARALRDVPLPQVCFTYHGQWEAPAGRDFAPAAEVPGRDMAAGEPLDHLLDVSAVVADGQLEITWHYSDQVHRAETVQGLADGMVGALTSITEHCARPDAGGRTPSDFPLARLDQAGVDRLVGDGRDVEDVLPLTPLQEGMLFHRLVGGSEDVYVDQAALLLEGVADPRAFALAWQRVAERTPALRTRVVWEGVPVPLQVVHRDVRVPVTLLDWREHSEGERAERFARLRSEDLARGLDLGTAPLMRLTVVRLPDARVHLLWTSHHLILDGWSLAQVLTEVCEEYAALIAGGEARPPVRRPFGDYVRWLADQDGDEVRAHWRGVLDGFATPTPLPVDRPARGVHLARSAGVHTAGLSDSVSERLARTAREAGLTLGTVVQGAWALLLARYSGESDVVFGTTVSGRPDDLPGVESMVGMFINTLPTRVRVDAHRTAAAWLRDLQDAQADARRFAAVSLAELTSLSDVPSGTALFDSMVAFENYPFDEARAATSGVRLVDVTSRDATNYPLVLRAYQGERLGFDLAYDPELFDGATVRALLDRLCLLLAEIAADSERPLRTLAWTTAEERRRMLVEWNGEEEGRPAETLVDLFEAQAARVPDAIAVSCAGDRLDYAALKDRAARLAHRLAEYGAGPERYVALALPRSTDLVVAILATLRTGAAYLPIDPRLPAERVAHLLRDAAPVVLVTTADSAAPAEGTGVPALLLDDAAVRADLAVRPATGPADRRPTPESPAYAIYTSGSTGRPKGVVVPHANVVRLFTRTRRWFGFDEKDVWTLFHSYAFDFSVWELWGALLHGGRLVVVPEDVARSPEDFLRLLAEERVTVLNQTPSAFYPLVRADAEHPEVSARLALRTVIFGGEALDVGRLADWYARHPDTAPRLVNMYGITETTVHVTCAPLDRATAAAGAASPIGTAIPDLRVYVLDDALAPVPPGAVGEMYVAGEGLARGYLGRPGLTATRFVADPFGRPGSRMYRTGDRARWRADGTLEYLGRADQQVKIRGYRIEPGEIEAALRAHPGVAAAAVGVYEDASGTRRLVAHVVGTGGGEDAAAPPPAAELRAHLERVLPAHMVPAAYVPLTALPLTTNGKLDRRALPAPGPDGFAVRTDRTPPRTRAERLVAAAWADVLDAAEVGAADDFFALGGDSILAVRVTSRLRAAFGADVSPRLLFTHPTVAALAAALGDPPAERTVSAAPIPAADPDTPPPLTYAQQRLWFLDRFEPGSTEYTTLSVLRLRGPLDEAALRIALDGLVERHEALRTTFAEQDGRARQVVHPPHPVELPMDDLTAAADTAAALDALLEREAATAFDLAAGPLLRARLARLAPDEHVLALALHHIVTDGWSLGVLGRDLGELYAAAHEARDPELPELPVRYTDFAAWQRARTDRAEEDLAHWRVSLDGLTPLELPTDRPRPAVRTRDGALVTFTLPAALTGRLREAGRAADATLYMVLLAACQVLLARWAGQEDVAVGTVTAGRERPELHDVVGMFVNTLVLRARVRSAMSFRELLAEARATVLAAFAHQEVPFERLVDALQPERDTSRTPLFQVMVALHNLGTEAPRLPGLEVTPVPPPVRHATFDLAFDFVEGDDGVTGYLEYDSGLFDAETAERLAARLRLLLEAAADDPGRSVGALPLMTPEQSRRVLGEWQGERLPVADTTFTALFEAQAARSPHATALVARDATLGFGALNERANRLAHHLIDLGTGPERVVAVRLPRTSDLLVTLFAVLKAGGTLLCLDPDLPEERVAFLLADAAPHTVVTPETLREVPWERLPAHDPADTDRMAPLRPENTAYIVYTSGSTGRPKGVAVEHRHLVNLCHDHQVGLVAPHTTDGRRLRAALSASFSFDTSWEGPLLLALGQEVHLVDEDVRLDPKAFCAQVTERHLDLVNVTPSFLRELTAEGLLAPGRHHPRLLLVGGEAIGPADWRELCAAEGLGVTAYNMYGPTECTVDAVYGRCAERPGHPVIGRPGRNLRAYVLDGGLRPVPPGTPGELYLAGAQLARGYLNRPGLTASRFLADPFGAPGERMYRTGDRARWDNRGALVFLGRVDEQIKIRGFRIEPGEVEAALLGHPDITEAVVIAREHAGRPMLVAYLVPASDRLPRADELRIRLRRTLPDHMVPAAFVPLARIPRTTSGKTDRRALPAPPHRPDSQTPYVPPRPGTEERLAAIWAEVLGVERVGARDNFFTLGGDSILSIQIVARARQAGLALTTKDVFRHQTVAELALRVAEAAPPPTPTDSTAPATAPLTPIQRWYLDGRRPGERLRFTMTQRLELAPGTDPHALRQAVDALVRHHAALRTRFRHTGTGWLQEVLPEAPGDVFTRHDVASLDAPALEARVQRAAQEAQASLDPTEGRVARVLLFHRGPDRPAQLLITVHHLVVDGVSWRILLADLDTAHRAAAAGRPADLPAVGTAYGQWAARLERHTRSGALDADVDHWTRTRNAPADLPAGRPGPNTHGTAATVTATLDPAETDALLRRVPDVYRTQVNDVLLSALGRTLARWCGRDTVLLGMEGHGREDVFDDMDLSRTVGWFTAEFPLALTVTPDADWRDTLRSVKEQLRAVPAHGLSYGALRHLLPAGPLADAPAPRVGFNYHGQWDAGTSPARADTLYHAALPPAGRDTDPDEARPYLLEITGVVQDGRLQFGWTYPTAVYDESVVRRLADEMCAGLREIVAHCADPDAGGRTPSDFPLAGLTQDQLDRLVGDGRDTADVLPLTPLQSGMLFHGLVDTAGAYFDRTAVRLSGVADPGAFAAAWQQVADRTPALRTSVHWQGLPHPVQVVHHRVRLPVTHLDWRHLTVGQRAAETERLLAEDRAAGMELTSAPLTRITLAALPGDEVLLLWSTHHLVLDGWSTALLLTEVCERYAALTGGPDAAPPVRRPFADFLRWLRDQDEDAAERYWADTLAGFTARTALPYDRTPTEAHRAHSAAAVHHELDADTSARLRESAARAGLTVNTVVEGAWALLLARYSGRRDVVFGTTVSGRPAELPGVEAMIGMFINTVPTRVRVPATGVLPWLRALQERQSDARRFDFLSLPRVQAVSDVPAGEALFDSMVVFENYPVDETAAAKTGVCVEEVRADDATTFPLCLRAHLTDRLGFDLAYDAALFDHATVERAAARLAAVLTALADGTDGEVDDLELITAEDREVVGRWNTTARRVEPRSPVDLFAGQARRTPDAIALCDGDRRLTYRQLDEWSDRVASRLLDGGLAAEDRVALLMDRCAELVVAQLAVLKAGGAYLPVDTRGPRERRVALLAQAGAAVRLTADQVAAARTDRAEGALRPAADPDQLAYVMFTSGSTGVPKAVAVRHRDVASLATDSRFTGGGCARVLLHSPVAFDAATFEVWAPLLNGGCVVVAPDRPVDAALLRRLAHDGGLTAVWLTAGLFRLLAQDAPDCFAGLRQVWTGGDVVPAAAVRRVLTACPGLTVVDGYGPTETTTFATCHPLTDAAAVPDTVPIGHPLDDVRIHVLDSRMRPVPPGCAGELFVAGEGVARGYLGRPGDSAARFLADPFGPPGGRMYRTGDLARRRPDGTVEFLGRVDDQVKIRGFRVEPGEVEAALAAHPDVADVTVVAREDRPGARHLVAYVVGPAGQDTEQLRAFARRTLPDYLVPSAFVALAALPLSGNGKVDRTALPAPRTRAARVEPRTETERRAAEVFAEVLGVEPPGAEDDFFRLGGDSILSIRLASRLSEAFGTDLSPRAVFTHPTPAALAALLAEGRTGDASGPALVPVPRGATAPMSYAQQRLWFLAEFAPDSAEYVTALALRLRGELDTRALTAALRALVARHESLRTTFDTVDGHGVQIVHPPQEVPLPLHDLSELPAADRAERLERLLAAERAQPFDLRRGPLLRAGVVRLADDDHVLTLTLHHIVTDGWSTSVLTGDLAHLYRAELGAETGQLPPLPVQYADYAHWQRATVGAGSDRQLAYWKEQLAGTEPLELPTDRPRPAVRTGHGASTRLVLPPRTARRLAQVARDHGATLFTVLVAAAQTYLARLSGGRDIAVGTVTSGRERAETQNLIGFFVNTLVLRSRVEPRRHFPEFLAEVRQTVLDAFAAQDLPFERVVDEVQPVRDTSRTPLFQVMVVLQNTPAAHLDLPGLDVCDIESDLRHAPFDLAMEFAEAESGALHGLLTYNTDLFDPATAERMADQLGTLLAAVAQDPDRPLGTLPLASDEDLKALLEQGRGTFRPVPVATLAELFERQAARTPDASAVDGPRQLTYAQVDRAANRLAHQILRRGAGPETVVALALPRGPEMVVAQLAVAKAGGAFLPVDPNYPEQRREFMLRDADAHLVLDDPGQVWAAHGPDTAPTDADRPAALTADHPAYVIYTSGSTGTPKGVLVTHRGLASFAASAAEQYTAGPGDRVLQFASPSFDASVLELCVSLLTGATLVTGEEGPLVGDRLAQVLADRRISHALIPPAALATVPAGTAGALPHLRTLIVGAEACPADLVERWAPGRRMINSYGPTEATVVATWTGPLSPGAGAPPIGRPAGAGWVHVLDAALRPVPPGVTGELYVAGPGLARGYLNGPGLTARRFVADPFGAPGERMYRTGDLVSWGSDGQLRFVGRADDQVKLRGFRVEPGEIESALRRSPVVRDAVVVVRADGPSGEAAAGPGRLVAYVVPAAATQDRLAPAQLREHLARQLPPHMVPSVFVPLDRLPLTPNGKTDRRALPAPDPTHLASGPRTAPRTDTERRIARIWADVLGLEEVGAHDNFFHLGGDSILSMQVVSRLRRDGLHLATRDLFTHQTVAELATVVRTASQGFADGPVTGEVPLTPIQEWFLTTPRADHQHFNQSALLELDDAPDPAALGAALDALLEHHDALRMRFTHDADGWHQFNPPPGGSGGVLVRNDLTGLSRAEADAAMEKAADELHTSFDLAHGPLLRAGLFTGHTGGRAFLLLVAHHLVVDAVSWRILRDDLETAYRQALSGDPVRLGERTTPFRDWARKLAAHVADGGLDHELPYWEQALTAEPDPADPVIGPEAGEARTLTVELGEADTTALLRAAPSAYRTRVNDVLLAALALALARWRGSDRIRLDLEGHGREDLLDGVDLSRTVGWFTTIHPVALQVDRPEYLKAERDWRALVKSVRRQLRAVPGNGLGFGALRTYGAAEVRQRLGGAAHGQVVFNYLGQWDARPETTGGGLVRAEHGPLGQDHDPRDSGSHLLEVVGAVQNGRLAFTWHHRPAVHDTATVRRVAEEFAEALRHIARHARAGR</sequence>
<dbReference type="Pfam" id="PF13193">
    <property type="entry name" value="AMP-binding_C"/>
    <property type="match status" value="5"/>
</dbReference>
<dbReference type="InterPro" id="IPR010060">
    <property type="entry name" value="NRPS_synth"/>
</dbReference>
<dbReference type="PANTHER" id="PTHR45527:SF1">
    <property type="entry name" value="FATTY ACID SYNTHASE"/>
    <property type="match status" value="1"/>
</dbReference>
<feature type="region of interest" description="Disordered" evidence="6">
    <location>
        <begin position="3571"/>
        <end position="3598"/>
    </location>
</feature>
<dbReference type="InterPro" id="IPR020845">
    <property type="entry name" value="AMP-binding_CS"/>
</dbReference>
<dbReference type="InterPro" id="IPR000873">
    <property type="entry name" value="AMP-dep_synth/lig_dom"/>
</dbReference>
<dbReference type="Gene3D" id="3.30.559.10">
    <property type="entry name" value="Chloramphenicol acetyltransferase-like domain"/>
    <property type="match status" value="8"/>
</dbReference>
<comment type="cofactor">
    <cofactor evidence="1">
        <name>pantetheine 4'-phosphate</name>
        <dbReference type="ChEBI" id="CHEBI:47942"/>
    </cofactor>
</comment>
<dbReference type="SMART" id="SM00823">
    <property type="entry name" value="PKS_PP"/>
    <property type="match status" value="5"/>
</dbReference>
<dbReference type="SUPFAM" id="SSF52777">
    <property type="entry name" value="CoA-dependent acyltransferases"/>
    <property type="match status" value="16"/>
</dbReference>
<protein>
    <submittedName>
        <fullName evidence="8">Non-ribosomal peptide synthase/polyketide synthase</fullName>
    </submittedName>
</protein>
<feature type="domain" description="Carrier" evidence="7">
    <location>
        <begin position="2547"/>
        <end position="2622"/>
    </location>
</feature>
<dbReference type="PROSITE" id="PS00012">
    <property type="entry name" value="PHOSPHOPANTETHEINE"/>
    <property type="match status" value="5"/>
</dbReference>
<evidence type="ECO:0000259" key="7">
    <source>
        <dbReference type="PROSITE" id="PS50075"/>
    </source>
</evidence>
<dbReference type="Gene3D" id="3.30.300.30">
    <property type="match status" value="5"/>
</dbReference>
<keyword evidence="9" id="KW-1185">Reference proteome</keyword>
<organism evidence="8 9">
    <name type="scientific">Streptomyces silvisoli</name>
    <dbReference type="NCBI Taxonomy" id="3034235"/>
    <lineage>
        <taxon>Bacteria</taxon>
        <taxon>Bacillati</taxon>
        <taxon>Actinomycetota</taxon>
        <taxon>Actinomycetes</taxon>
        <taxon>Kitasatosporales</taxon>
        <taxon>Streptomycetaceae</taxon>
        <taxon>Streptomyces</taxon>
    </lineage>
</organism>
<evidence type="ECO:0000256" key="3">
    <source>
        <dbReference type="ARBA" id="ARBA00022553"/>
    </source>
</evidence>
<evidence type="ECO:0000256" key="4">
    <source>
        <dbReference type="ARBA" id="ARBA00022737"/>
    </source>
</evidence>
<dbReference type="InterPro" id="IPR009081">
    <property type="entry name" value="PP-bd_ACP"/>
</dbReference>
<dbReference type="InterPro" id="IPR010071">
    <property type="entry name" value="AA_adenyl_dom"/>
</dbReference>
<dbReference type="CDD" id="cd19543">
    <property type="entry name" value="DCL_NRPS"/>
    <property type="match status" value="2"/>
</dbReference>
<dbReference type="InterPro" id="IPR001242">
    <property type="entry name" value="Condensation_dom"/>
</dbReference>
<name>A0ABT5ZTX0_9ACTN</name>
<feature type="domain" description="Carrier" evidence="7">
    <location>
        <begin position="5085"/>
        <end position="5160"/>
    </location>
</feature>
<keyword evidence="5" id="KW-0045">Antibiotic biosynthesis</keyword>
<evidence type="ECO:0000313" key="8">
    <source>
        <dbReference type="EMBL" id="MDF3293282.1"/>
    </source>
</evidence>
<dbReference type="Gene3D" id="2.30.38.10">
    <property type="entry name" value="Luciferase, Domain 3"/>
    <property type="match status" value="3"/>
</dbReference>
<feature type="region of interest" description="Disordered" evidence="6">
    <location>
        <begin position="108"/>
        <end position="127"/>
    </location>
</feature>
<dbReference type="NCBIfam" id="TIGR01733">
    <property type="entry name" value="AA-adenyl-dom"/>
    <property type="match status" value="5"/>
</dbReference>
<dbReference type="Gene3D" id="3.40.50.980">
    <property type="match status" value="6"/>
</dbReference>
<dbReference type="PROSITE" id="PS00455">
    <property type="entry name" value="AMP_BINDING"/>
    <property type="match status" value="4"/>
</dbReference>
<dbReference type="Pfam" id="PF00501">
    <property type="entry name" value="AMP-binding"/>
    <property type="match status" value="5"/>
</dbReference>
<dbReference type="NCBIfam" id="TIGR01720">
    <property type="entry name" value="NRPS-para261"/>
    <property type="match status" value="3"/>
</dbReference>
<keyword evidence="4" id="KW-0677">Repeat</keyword>
<evidence type="ECO:0000256" key="1">
    <source>
        <dbReference type="ARBA" id="ARBA00001957"/>
    </source>
</evidence>
<feature type="domain" description="Carrier" evidence="7">
    <location>
        <begin position="6131"/>
        <end position="6205"/>
    </location>
</feature>
<dbReference type="CDD" id="cd12117">
    <property type="entry name" value="A_NRPS_Srf_like"/>
    <property type="match status" value="1"/>
</dbReference>
<dbReference type="InterPro" id="IPR036736">
    <property type="entry name" value="ACP-like_sf"/>
</dbReference>
<dbReference type="CDD" id="cd17643">
    <property type="entry name" value="A_NRPS_Cytc1-like"/>
    <property type="match status" value="1"/>
</dbReference>
<gene>
    <name evidence="8" type="ORF">P3G67_29550</name>
</gene>
<accession>A0ABT5ZTX0</accession>
<dbReference type="SUPFAM" id="SSF56801">
    <property type="entry name" value="Acetyl-CoA synthetase-like"/>
    <property type="match status" value="5"/>
</dbReference>
<evidence type="ECO:0000256" key="5">
    <source>
        <dbReference type="ARBA" id="ARBA00023194"/>
    </source>
</evidence>